<sequence length="306" mass="34193">MSAAESPPPTPPSRPVRDDELRFKTVTAAPCEWIEAYRPGGYHPVSLGDVFDGGRYRVLRKLGGGSYSTVWLARDEREKKYVALKILVAEASTEVNEVRILRHLAAAASQAEAQRHVARLLDEFEHRGGPNGTHKCLVFEPMGPSVNAMVEELPQFKPRRWDMKVRYPPRMARSILKQALEALAFIHSKGVAHGDFQPGNMLFGLRDVDSVPEGELRQEEEEDGGKRLISRPVERLDGKLDKWAPRYLCIAQSLAAFTCYDENLTIKLSDMGGAYFFDDPPPKVIVPRGLRPPELILNAALLRAAL</sequence>
<gene>
    <name evidence="1" type="ORF">NLG97_g3400</name>
</gene>
<organism evidence="1 2">
    <name type="scientific">Lecanicillium saksenae</name>
    <dbReference type="NCBI Taxonomy" id="468837"/>
    <lineage>
        <taxon>Eukaryota</taxon>
        <taxon>Fungi</taxon>
        <taxon>Dikarya</taxon>
        <taxon>Ascomycota</taxon>
        <taxon>Pezizomycotina</taxon>
        <taxon>Sordariomycetes</taxon>
        <taxon>Hypocreomycetidae</taxon>
        <taxon>Hypocreales</taxon>
        <taxon>Cordycipitaceae</taxon>
        <taxon>Lecanicillium</taxon>
    </lineage>
</organism>
<reference evidence="1" key="1">
    <citation type="submission" date="2022-07" db="EMBL/GenBank/DDBJ databases">
        <title>Genome Sequence of Lecanicillium saksenae.</title>
        <authorList>
            <person name="Buettner E."/>
        </authorList>
    </citation>
    <scope>NUCLEOTIDE SEQUENCE</scope>
    <source>
        <strain evidence="1">VT-O1</strain>
    </source>
</reference>
<comment type="caution">
    <text evidence="1">The sequence shown here is derived from an EMBL/GenBank/DDBJ whole genome shotgun (WGS) entry which is preliminary data.</text>
</comment>
<name>A0ACC1QY77_9HYPO</name>
<accession>A0ACC1QY77</accession>
<evidence type="ECO:0000313" key="2">
    <source>
        <dbReference type="Proteomes" id="UP001148737"/>
    </source>
</evidence>
<dbReference type="EMBL" id="JANAKD010000280">
    <property type="protein sequence ID" value="KAJ3495436.1"/>
    <property type="molecule type" value="Genomic_DNA"/>
</dbReference>
<protein>
    <submittedName>
        <fullName evidence="1">Uncharacterized protein</fullName>
    </submittedName>
</protein>
<dbReference type="Proteomes" id="UP001148737">
    <property type="component" value="Unassembled WGS sequence"/>
</dbReference>
<proteinExistence type="predicted"/>
<evidence type="ECO:0000313" key="1">
    <source>
        <dbReference type="EMBL" id="KAJ3495436.1"/>
    </source>
</evidence>
<keyword evidence="2" id="KW-1185">Reference proteome</keyword>